<proteinExistence type="predicted"/>
<protein>
    <submittedName>
        <fullName evidence="3">NAD(P)-binding protein</fullName>
    </submittedName>
</protein>
<dbReference type="PANTHER" id="PTHR43157:SF31">
    <property type="entry name" value="PHOSPHATIDYLINOSITOL-GLYCAN BIOSYNTHESIS CLASS F PROTEIN"/>
    <property type="match status" value="1"/>
</dbReference>
<name>A0A165NIN9_9APHY</name>
<gene>
    <name evidence="3" type="ORF">DAEQUDRAFT_729610</name>
</gene>
<reference evidence="3 4" key="1">
    <citation type="journal article" date="2016" name="Mol. Biol. Evol.">
        <title>Comparative Genomics of Early-Diverging Mushroom-Forming Fungi Provides Insights into the Origins of Lignocellulose Decay Capabilities.</title>
        <authorList>
            <person name="Nagy L.G."/>
            <person name="Riley R."/>
            <person name="Tritt A."/>
            <person name="Adam C."/>
            <person name="Daum C."/>
            <person name="Floudas D."/>
            <person name="Sun H."/>
            <person name="Yadav J.S."/>
            <person name="Pangilinan J."/>
            <person name="Larsson K.H."/>
            <person name="Matsuura K."/>
            <person name="Barry K."/>
            <person name="Labutti K."/>
            <person name="Kuo R."/>
            <person name="Ohm R.A."/>
            <person name="Bhattacharya S.S."/>
            <person name="Shirouzu T."/>
            <person name="Yoshinaga Y."/>
            <person name="Martin F.M."/>
            <person name="Grigoriev I.V."/>
            <person name="Hibbett D.S."/>
        </authorList>
    </citation>
    <scope>NUCLEOTIDE SEQUENCE [LARGE SCALE GENOMIC DNA]</scope>
    <source>
        <strain evidence="3 4">L-15889</strain>
    </source>
</reference>
<evidence type="ECO:0000313" key="3">
    <source>
        <dbReference type="EMBL" id="KZT67011.1"/>
    </source>
</evidence>
<dbReference type="Gene3D" id="3.40.50.720">
    <property type="entry name" value="NAD(P)-binding Rossmann-like Domain"/>
    <property type="match status" value="1"/>
</dbReference>
<organism evidence="3 4">
    <name type="scientific">Daedalea quercina L-15889</name>
    <dbReference type="NCBI Taxonomy" id="1314783"/>
    <lineage>
        <taxon>Eukaryota</taxon>
        <taxon>Fungi</taxon>
        <taxon>Dikarya</taxon>
        <taxon>Basidiomycota</taxon>
        <taxon>Agaricomycotina</taxon>
        <taxon>Agaricomycetes</taxon>
        <taxon>Polyporales</taxon>
        <taxon>Fomitopsis</taxon>
    </lineage>
</organism>
<feature type="transmembrane region" description="Helical" evidence="2">
    <location>
        <begin position="253"/>
        <end position="278"/>
    </location>
</feature>
<keyword evidence="2" id="KW-0812">Transmembrane</keyword>
<dbReference type="Proteomes" id="UP000076727">
    <property type="component" value="Unassembled WGS sequence"/>
</dbReference>
<dbReference type="PRINTS" id="PR00081">
    <property type="entry name" value="GDHRDH"/>
</dbReference>
<dbReference type="OrthoDB" id="191139at2759"/>
<dbReference type="GO" id="GO:0016491">
    <property type="term" value="F:oxidoreductase activity"/>
    <property type="evidence" value="ECO:0007669"/>
    <property type="project" value="UniProtKB-KW"/>
</dbReference>
<sequence>MGLSQSKKFNPANLPDLSGKVIVITGGAAGLGFAITQHLVRKGAKVYIAARPIDRAEDAIKRLKAAGTGPGNGQLESLELDLIDPHFVKRAAEEFMRRESRLDVLINCAAIMMCPYQKTNYGIQDVVMVNHIGHFVFIKTLLPILKKTASEPNSDVRIVVVSSDGYDAVRHDVSLKTIEDFNPEYKDAVFPWPSLQRYCFSKLLVCMNVVELQRRLDEEGVPIIVLSTHPGAVNSDGAQKWLATLGTGFLATLATWIVSLFFTFPTIAAYGTVFAAAAPEVRAEPRKYRASYITPPTKNTGLNARARDPVAGKDLWELTERTLKDIGV</sequence>
<dbReference type="SUPFAM" id="SSF51735">
    <property type="entry name" value="NAD(P)-binding Rossmann-fold domains"/>
    <property type="match status" value="1"/>
</dbReference>
<dbReference type="Pfam" id="PF00106">
    <property type="entry name" value="adh_short"/>
    <property type="match status" value="1"/>
</dbReference>
<dbReference type="EMBL" id="KV429081">
    <property type="protein sequence ID" value="KZT67011.1"/>
    <property type="molecule type" value="Genomic_DNA"/>
</dbReference>
<dbReference type="InterPro" id="IPR002347">
    <property type="entry name" value="SDR_fam"/>
</dbReference>
<keyword evidence="2" id="KW-1133">Transmembrane helix</keyword>
<dbReference type="STRING" id="1314783.A0A165NIN9"/>
<evidence type="ECO:0000256" key="2">
    <source>
        <dbReference type="SAM" id="Phobius"/>
    </source>
</evidence>
<accession>A0A165NIN9</accession>
<evidence type="ECO:0000313" key="4">
    <source>
        <dbReference type="Proteomes" id="UP000076727"/>
    </source>
</evidence>
<dbReference type="PANTHER" id="PTHR43157">
    <property type="entry name" value="PHOSPHATIDYLINOSITOL-GLYCAN BIOSYNTHESIS CLASS F PROTEIN-RELATED"/>
    <property type="match status" value="1"/>
</dbReference>
<evidence type="ECO:0000256" key="1">
    <source>
        <dbReference type="ARBA" id="ARBA00023002"/>
    </source>
</evidence>
<keyword evidence="1" id="KW-0560">Oxidoreductase</keyword>
<dbReference type="AlphaFoldDB" id="A0A165NIN9"/>
<keyword evidence="4" id="KW-1185">Reference proteome</keyword>
<dbReference type="InterPro" id="IPR036291">
    <property type="entry name" value="NAD(P)-bd_dom_sf"/>
</dbReference>
<keyword evidence="2" id="KW-0472">Membrane</keyword>